<feature type="region of interest" description="Disordered" evidence="10">
    <location>
        <begin position="65"/>
        <end position="177"/>
    </location>
</feature>
<dbReference type="InterPro" id="IPR050538">
    <property type="entry name" value="MAP_kinase_kinase_kinase"/>
</dbReference>
<sequence length="752" mass="82818">MHWWQITFSSSSSSSPKSSSIGSRMRRNVRDLNFFRNHRASRSQPRLTRQRKLRHLSDVDISRLSLNTSPSDIPKSVPVSRSPSNLDHFSGVPQPLPRPDVSALSRRESGFSSPNHVDLPLPSPKETPSRGEGENGDRKDCLIGDVKREGIPASSTIGRSSYQAVHKSPEHVNTPSARFPKDCMREVLHEQITVDNVQFKSMLNLYPKSAPTSGFSSPTLSPRRFSNCDAFPYSSIQSQGFQTWSAPEFPNFDMLVGLSPRASPDKILSSPDHSPIQSPTVNSPGLKIKSPRVSCSSQSRRSFSGAVSTLHPAAWHDNNGHSNVHPLPLPPGAILPPLSTSFHQTTAKPEVSSKAGQWQKGKLIGSGTFGSVYVATNRETGASCAMKEVNLIPDDPKSAECIKQLEQEIKVLSQLKHPNIVQFYGSEIIEERFYIYLEYVFPGSINKFIREHCGAITESVVRNFTRHILSGLAYLHSKKTIHRDIKGANLLVDASGVVKLADFGMAKHLDGHAAQLSLKGSPYWMAPEVIHSMMKKDTNSDLAYAVDIWSLGCTVIEMLNGKPPWSELEGAGAMFKVLRESPPIPETLSAEGKDFLRRCFQRNPADRPSASKLLEHPFLRNSTHLECPACLQAFSTTKLVDKAHSPRELNKYKSDPVPTSPGTQSTIGKGPSNGDKKSHAETCDSTAASRHSPRSTLEFIPSLSPPHSNRSIHNSSHSPNILHSADQSARDIYHRYAFARAHGRKPNTSETG</sequence>
<feature type="compositionally biased region" description="Basic and acidic residues" evidence="10">
    <location>
        <begin position="127"/>
        <end position="150"/>
    </location>
</feature>
<dbReference type="Gene3D" id="1.10.510.10">
    <property type="entry name" value="Transferase(Phosphotransferase) domain 1"/>
    <property type="match status" value="1"/>
</dbReference>
<keyword evidence="5" id="KW-0418">Kinase</keyword>
<proteinExistence type="inferred from homology"/>
<dbReference type="SUPFAM" id="SSF56112">
    <property type="entry name" value="Protein kinase-like (PK-like)"/>
    <property type="match status" value="1"/>
</dbReference>
<feature type="compositionally biased region" description="Polar residues" evidence="10">
    <location>
        <begin position="271"/>
        <end position="283"/>
    </location>
</feature>
<dbReference type="FunCoup" id="A0A1U7ZAS3">
    <property type="interactions" value="2214"/>
</dbReference>
<comment type="similarity">
    <text evidence="1">Belongs to the protein kinase superfamily. STE Ser/Thr protein kinase family. MAP kinase kinase kinase subfamily.</text>
</comment>
<comment type="catalytic activity">
    <reaction evidence="8">
        <text>L-seryl-[protein] + ATP = O-phospho-L-seryl-[protein] + ADP + H(+)</text>
        <dbReference type="Rhea" id="RHEA:17989"/>
        <dbReference type="Rhea" id="RHEA-COMP:9863"/>
        <dbReference type="Rhea" id="RHEA-COMP:11604"/>
        <dbReference type="ChEBI" id="CHEBI:15378"/>
        <dbReference type="ChEBI" id="CHEBI:29999"/>
        <dbReference type="ChEBI" id="CHEBI:30616"/>
        <dbReference type="ChEBI" id="CHEBI:83421"/>
        <dbReference type="ChEBI" id="CHEBI:456216"/>
        <dbReference type="EC" id="2.7.11.25"/>
    </reaction>
</comment>
<dbReference type="GeneID" id="104591149"/>
<organism evidence="12 13">
    <name type="scientific">Nelumbo nucifera</name>
    <name type="common">Sacred lotus</name>
    <dbReference type="NCBI Taxonomy" id="4432"/>
    <lineage>
        <taxon>Eukaryota</taxon>
        <taxon>Viridiplantae</taxon>
        <taxon>Streptophyta</taxon>
        <taxon>Embryophyta</taxon>
        <taxon>Tracheophyta</taxon>
        <taxon>Spermatophyta</taxon>
        <taxon>Magnoliopsida</taxon>
        <taxon>Proteales</taxon>
        <taxon>Nelumbonaceae</taxon>
        <taxon>Nelumbo</taxon>
    </lineage>
</organism>
<evidence type="ECO:0000313" key="12">
    <source>
        <dbReference type="Proteomes" id="UP000189703"/>
    </source>
</evidence>
<dbReference type="AlphaFoldDB" id="A0A1U7ZAS3"/>
<feature type="region of interest" description="Disordered" evidence="10">
    <location>
        <begin position="646"/>
        <end position="728"/>
    </location>
</feature>
<evidence type="ECO:0000256" key="6">
    <source>
        <dbReference type="ARBA" id="ARBA00022840"/>
    </source>
</evidence>
<protein>
    <recommendedName>
        <fullName evidence="2">mitogen-activated protein kinase kinase kinase</fullName>
        <ecNumber evidence="2">2.7.11.25</ecNumber>
    </recommendedName>
</protein>
<evidence type="ECO:0000256" key="2">
    <source>
        <dbReference type="ARBA" id="ARBA00012406"/>
    </source>
</evidence>
<dbReference type="GO" id="GO:0000165">
    <property type="term" value="P:MAPK cascade"/>
    <property type="evidence" value="ECO:0000318"/>
    <property type="project" value="GO_Central"/>
</dbReference>
<reference evidence="13" key="1">
    <citation type="submission" date="2025-08" db="UniProtKB">
        <authorList>
            <consortium name="RefSeq"/>
        </authorList>
    </citation>
    <scope>IDENTIFICATION</scope>
</reference>
<dbReference type="OrthoDB" id="266718at2759"/>
<dbReference type="InterPro" id="IPR017441">
    <property type="entry name" value="Protein_kinase_ATP_BS"/>
</dbReference>
<evidence type="ECO:0000256" key="3">
    <source>
        <dbReference type="ARBA" id="ARBA00022679"/>
    </source>
</evidence>
<dbReference type="InParanoid" id="A0A1U7ZAS3"/>
<dbReference type="PANTHER" id="PTHR48016">
    <property type="entry name" value="MAP KINASE KINASE KINASE SSK2-RELATED-RELATED"/>
    <property type="match status" value="1"/>
</dbReference>
<dbReference type="InterPro" id="IPR011009">
    <property type="entry name" value="Kinase-like_dom_sf"/>
</dbReference>
<feature type="compositionally biased region" description="Low complexity" evidence="10">
    <location>
        <begin position="9"/>
        <end position="23"/>
    </location>
</feature>
<dbReference type="GO" id="GO:0005737">
    <property type="term" value="C:cytoplasm"/>
    <property type="evidence" value="ECO:0000318"/>
    <property type="project" value="GO_Central"/>
</dbReference>
<feature type="binding site" evidence="9">
    <location>
        <position position="387"/>
    </location>
    <ligand>
        <name>ATP</name>
        <dbReference type="ChEBI" id="CHEBI:30616"/>
    </ligand>
</feature>
<dbReference type="GO" id="GO:0004709">
    <property type="term" value="F:MAP kinase kinase kinase activity"/>
    <property type="evidence" value="ECO:0000318"/>
    <property type="project" value="GO_Central"/>
</dbReference>
<dbReference type="STRING" id="4432.A0A1U7ZAS3"/>
<feature type="region of interest" description="Disordered" evidence="10">
    <location>
        <begin position="270"/>
        <end position="294"/>
    </location>
</feature>
<accession>A0A1U7ZAS3</accession>
<dbReference type="PROSITE" id="PS00107">
    <property type="entry name" value="PROTEIN_KINASE_ATP"/>
    <property type="match status" value="1"/>
</dbReference>
<comment type="catalytic activity">
    <reaction evidence="7">
        <text>L-threonyl-[protein] + ATP = O-phospho-L-threonyl-[protein] + ADP + H(+)</text>
        <dbReference type="Rhea" id="RHEA:46608"/>
        <dbReference type="Rhea" id="RHEA-COMP:11060"/>
        <dbReference type="Rhea" id="RHEA-COMP:11605"/>
        <dbReference type="ChEBI" id="CHEBI:15378"/>
        <dbReference type="ChEBI" id="CHEBI:30013"/>
        <dbReference type="ChEBI" id="CHEBI:30616"/>
        <dbReference type="ChEBI" id="CHEBI:61977"/>
        <dbReference type="ChEBI" id="CHEBI:456216"/>
        <dbReference type="EC" id="2.7.11.25"/>
    </reaction>
</comment>
<evidence type="ECO:0000256" key="7">
    <source>
        <dbReference type="ARBA" id="ARBA00047559"/>
    </source>
</evidence>
<evidence type="ECO:0000256" key="5">
    <source>
        <dbReference type="ARBA" id="ARBA00022777"/>
    </source>
</evidence>
<keyword evidence="12" id="KW-1185">Reference proteome</keyword>
<feature type="domain" description="Protein kinase" evidence="11">
    <location>
        <begin position="358"/>
        <end position="619"/>
    </location>
</feature>
<feature type="compositionally biased region" description="Low complexity" evidence="10">
    <location>
        <begin position="705"/>
        <end position="724"/>
    </location>
</feature>
<keyword evidence="3" id="KW-0808">Transferase</keyword>
<evidence type="ECO:0000313" key="13">
    <source>
        <dbReference type="RefSeq" id="XP_010248241.1"/>
    </source>
</evidence>
<evidence type="ECO:0000256" key="1">
    <source>
        <dbReference type="ARBA" id="ARBA00006529"/>
    </source>
</evidence>
<dbReference type="RefSeq" id="XP_010248241.1">
    <property type="nucleotide sequence ID" value="XM_010249939.2"/>
</dbReference>
<evidence type="ECO:0000256" key="8">
    <source>
        <dbReference type="ARBA" id="ARBA00048329"/>
    </source>
</evidence>
<gene>
    <name evidence="13" type="primary">LOC104591149</name>
</gene>
<dbReference type="Pfam" id="PF00069">
    <property type="entry name" value="Pkinase"/>
    <property type="match status" value="1"/>
</dbReference>
<dbReference type="KEGG" id="nnu:104591149"/>
<evidence type="ECO:0000256" key="4">
    <source>
        <dbReference type="ARBA" id="ARBA00022741"/>
    </source>
</evidence>
<dbReference type="GO" id="GO:0005524">
    <property type="term" value="F:ATP binding"/>
    <property type="evidence" value="ECO:0007669"/>
    <property type="project" value="UniProtKB-UniRule"/>
</dbReference>
<dbReference type="FunFam" id="1.10.510.10:FF:000357">
    <property type="entry name" value="Mitogen-activated protein kinase kinase kinase 5"/>
    <property type="match status" value="1"/>
</dbReference>
<dbReference type="PANTHER" id="PTHR48016:SF5">
    <property type="entry name" value="MITOGEN-ACTIVATED PROTEIN KINASE KINASE KINASE 5"/>
    <property type="match status" value="1"/>
</dbReference>
<dbReference type="EC" id="2.7.11.25" evidence="2"/>
<feature type="compositionally biased region" description="Polar residues" evidence="10">
    <location>
        <begin position="153"/>
        <end position="163"/>
    </location>
</feature>
<dbReference type="OMA" id="AMFRVLH"/>
<keyword evidence="6 9" id="KW-0067">ATP-binding</keyword>
<name>A0A1U7ZAS3_NELNU</name>
<feature type="region of interest" description="Disordered" evidence="10">
    <location>
        <begin position="1"/>
        <end position="25"/>
    </location>
</feature>
<evidence type="ECO:0000256" key="10">
    <source>
        <dbReference type="SAM" id="MobiDB-lite"/>
    </source>
</evidence>
<dbReference type="InterPro" id="IPR000719">
    <property type="entry name" value="Prot_kinase_dom"/>
</dbReference>
<dbReference type="SMART" id="SM00220">
    <property type="entry name" value="S_TKc"/>
    <property type="match status" value="1"/>
</dbReference>
<dbReference type="eggNOG" id="KOG0198">
    <property type="taxonomic scope" value="Eukaryota"/>
</dbReference>
<dbReference type="PROSITE" id="PS50011">
    <property type="entry name" value="PROTEIN_KINASE_DOM"/>
    <property type="match status" value="1"/>
</dbReference>
<keyword evidence="4 9" id="KW-0547">Nucleotide-binding</keyword>
<dbReference type="Proteomes" id="UP000189703">
    <property type="component" value="Unplaced"/>
</dbReference>
<evidence type="ECO:0000256" key="9">
    <source>
        <dbReference type="PROSITE-ProRule" id="PRU10141"/>
    </source>
</evidence>
<evidence type="ECO:0000259" key="11">
    <source>
        <dbReference type="PROSITE" id="PS50011"/>
    </source>
</evidence>